<proteinExistence type="predicted"/>
<accession>C2EKU2</accession>
<evidence type="ECO:0000313" key="2">
    <source>
        <dbReference type="Proteomes" id="UP000005583"/>
    </source>
</evidence>
<dbReference type="OrthoDB" id="2327265at2"/>
<dbReference type="AlphaFoldDB" id="C2EKU2"/>
<dbReference type="eggNOG" id="ENOG5030AY5">
    <property type="taxonomic scope" value="Bacteria"/>
</dbReference>
<reference evidence="1 2" key="1">
    <citation type="submission" date="2009-01" db="EMBL/GenBank/DDBJ databases">
        <authorList>
            <person name="Qin X."/>
            <person name="Bachman B."/>
            <person name="Battles P."/>
            <person name="Bell A."/>
            <person name="Bess C."/>
            <person name="Bickham C."/>
            <person name="Chaboub L."/>
            <person name="Chen D."/>
            <person name="Coyle M."/>
            <person name="Deiros D.R."/>
            <person name="Dinh H."/>
            <person name="Forbes L."/>
            <person name="Fowler G."/>
            <person name="Francisco L."/>
            <person name="Fu Q."/>
            <person name="Gubbala S."/>
            <person name="Hale W."/>
            <person name="Han Y."/>
            <person name="Hemphill L."/>
            <person name="Highlander S.K."/>
            <person name="Hirani K."/>
            <person name="Hogues M."/>
            <person name="Jackson L."/>
            <person name="Jakkamsetti A."/>
            <person name="Javaid M."/>
            <person name="Jiang H."/>
            <person name="Korchina V."/>
            <person name="Kovar C."/>
            <person name="Lara F."/>
            <person name="Lee S."/>
            <person name="Mata R."/>
            <person name="Mathew T."/>
            <person name="Moen C."/>
            <person name="Morales K."/>
            <person name="Munidasa M."/>
            <person name="Nazareth L."/>
            <person name="Ngo R."/>
            <person name="Nguyen L."/>
            <person name="Okwuonu G."/>
            <person name="Ongeri F."/>
            <person name="Patil S."/>
            <person name="Petrosino J."/>
            <person name="Pham C."/>
            <person name="Pham P."/>
            <person name="Pu L.-L."/>
            <person name="Puazo M."/>
            <person name="Raj R."/>
            <person name="Reid J."/>
            <person name="Rouhana J."/>
            <person name="Saada N."/>
            <person name="Shang Y."/>
            <person name="Simmons D."/>
            <person name="Thornton R."/>
            <person name="Warren J."/>
            <person name="Weissenberger G."/>
            <person name="Zhang J."/>
            <person name="Zhang L."/>
            <person name="Zhou C."/>
            <person name="Zhu D."/>
            <person name="Muzny D."/>
            <person name="Worley K."/>
            <person name="Gibbs R."/>
        </authorList>
    </citation>
    <scope>NUCLEOTIDE SEQUENCE [LARGE SCALE GENOMIC DNA]</scope>
    <source>
        <strain evidence="1 2">DSM 16047</strain>
    </source>
</reference>
<dbReference type="STRING" id="525365.HMPREF0548_0260"/>
<dbReference type="RefSeq" id="WP_007126450.1">
    <property type="nucleotide sequence ID" value="NZ_AZFO01000001.1"/>
</dbReference>
<protein>
    <submittedName>
        <fullName evidence="1">Uncharacterized protein</fullName>
    </submittedName>
</protein>
<gene>
    <name evidence="1" type="ORF">HMPREF0548_0260</name>
</gene>
<dbReference type="EMBL" id="ACGU01000014">
    <property type="protein sequence ID" value="EEJ72799.1"/>
    <property type="molecule type" value="Genomic_DNA"/>
</dbReference>
<organism evidence="1 2">
    <name type="scientific">Lactobacillus ultunensis DSM 16047</name>
    <dbReference type="NCBI Taxonomy" id="525365"/>
    <lineage>
        <taxon>Bacteria</taxon>
        <taxon>Bacillati</taxon>
        <taxon>Bacillota</taxon>
        <taxon>Bacilli</taxon>
        <taxon>Lactobacillales</taxon>
        <taxon>Lactobacillaceae</taxon>
        <taxon>Lactobacillus</taxon>
    </lineage>
</organism>
<name>C2EKU2_9LACO</name>
<dbReference type="HOGENOM" id="CLU_2617639_0_0_9"/>
<dbReference type="Proteomes" id="UP000005583">
    <property type="component" value="Unassembled WGS sequence"/>
</dbReference>
<evidence type="ECO:0000313" key="1">
    <source>
        <dbReference type="EMBL" id="EEJ72799.1"/>
    </source>
</evidence>
<sequence length="81" mass="9725">MKRRDSEIEPMDILMAPTHDDVILVKITKWIKHAYPNDDRTATVLFKKDTPKEILTLFEKNINLFPKRLYYTVTKKYQVEK</sequence>
<keyword evidence="2" id="KW-1185">Reference proteome</keyword>
<comment type="caution">
    <text evidence="1">The sequence shown here is derived from an EMBL/GenBank/DDBJ whole genome shotgun (WGS) entry which is preliminary data.</text>
</comment>
<dbReference type="PATRIC" id="fig|525365.8.peg.130"/>